<feature type="compositionally biased region" description="Polar residues" evidence="4">
    <location>
        <begin position="121"/>
        <end position="132"/>
    </location>
</feature>
<dbReference type="AlphaFoldDB" id="A0A087UPF8"/>
<feature type="domain" description="EMI" evidence="5">
    <location>
        <begin position="1"/>
        <end position="31"/>
    </location>
</feature>
<evidence type="ECO:0000313" key="6">
    <source>
        <dbReference type="EMBL" id="KFM79247.1"/>
    </source>
</evidence>
<keyword evidence="6" id="KW-0176">Collagen</keyword>
<keyword evidence="2" id="KW-1015">Disulfide bond</keyword>
<feature type="compositionally biased region" description="Basic and acidic residues" evidence="4">
    <location>
        <begin position="76"/>
        <end position="88"/>
    </location>
</feature>
<evidence type="ECO:0000259" key="5">
    <source>
        <dbReference type="PROSITE" id="PS51041"/>
    </source>
</evidence>
<protein>
    <submittedName>
        <fullName evidence="6">Collagen alpha-1(X) chain</fullName>
    </submittedName>
</protein>
<dbReference type="Proteomes" id="UP000054359">
    <property type="component" value="Unassembled WGS sequence"/>
</dbReference>
<dbReference type="OMA" id="CCPEYSG"/>
<sequence>MKRPKYVTAYKVKTETLWKCCPGYRGPTCEPEYPNSTNGEFPKKGDRINTKWSNRGDINPETPRDYPVLPPTSPADDSRNYKPNECRCPRGPPGFPGKEGLKGEKGDRGPRGEPGLPGSSIFPTDSTNTRTWSRGSPGEPGLPGLEGRPGPPGRDGLPGRPGLPGQKGEPGKDGEPGLSGLPGPVGPPGPPGPPGLGTRGSAVFIPRKEDLPLDLDYQENLSMMQVVLESMQKTKLDIENLEARVAILEEVLPKILEQKQPPVVVGVIPADDQDHSGDNQYRRFA</sequence>
<feature type="region of interest" description="Disordered" evidence="4">
    <location>
        <begin position="26"/>
        <end position="201"/>
    </location>
</feature>
<feature type="compositionally biased region" description="Pro residues" evidence="4">
    <location>
        <begin position="184"/>
        <end position="194"/>
    </location>
</feature>
<evidence type="ECO:0000256" key="4">
    <source>
        <dbReference type="SAM" id="MobiDB-lite"/>
    </source>
</evidence>
<accession>A0A087UPF8</accession>
<dbReference type="STRING" id="407821.A0A087UPF8"/>
<dbReference type="Gene3D" id="1.20.5.320">
    <property type="entry name" value="6-Phosphogluconate Dehydrogenase, domain 3"/>
    <property type="match status" value="1"/>
</dbReference>
<feature type="compositionally biased region" description="Basic and acidic residues" evidence="4">
    <location>
        <begin position="99"/>
        <end position="111"/>
    </location>
</feature>
<proteinExistence type="predicted"/>
<evidence type="ECO:0000256" key="3">
    <source>
        <dbReference type="SAM" id="Coils"/>
    </source>
</evidence>
<dbReference type="OrthoDB" id="9837521at2759"/>
<organism evidence="6 7">
    <name type="scientific">Stegodyphus mimosarum</name>
    <name type="common">African social velvet spider</name>
    <dbReference type="NCBI Taxonomy" id="407821"/>
    <lineage>
        <taxon>Eukaryota</taxon>
        <taxon>Metazoa</taxon>
        <taxon>Ecdysozoa</taxon>
        <taxon>Arthropoda</taxon>
        <taxon>Chelicerata</taxon>
        <taxon>Arachnida</taxon>
        <taxon>Araneae</taxon>
        <taxon>Araneomorphae</taxon>
        <taxon>Entelegynae</taxon>
        <taxon>Eresoidea</taxon>
        <taxon>Eresidae</taxon>
        <taxon>Stegodyphus</taxon>
    </lineage>
</organism>
<gene>
    <name evidence="6" type="ORF">X975_11662</name>
</gene>
<dbReference type="PROSITE" id="PS51041">
    <property type="entry name" value="EMI"/>
    <property type="match status" value="1"/>
</dbReference>
<evidence type="ECO:0000313" key="7">
    <source>
        <dbReference type="Proteomes" id="UP000054359"/>
    </source>
</evidence>
<evidence type="ECO:0000256" key="2">
    <source>
        <dbReference type="ARBA" id="ARBA00023157"/>
    </source>
</evidence>
<keyword evidence="7" id="KW-1185">Reference proteome</keyword>
<dbReference type="InterPro" id="IPR008160">
    <property type="entry name" value="Collagen"/>
</dbReference>
<dbReference type="PANTHER" id="PTHR24637:SF421">
    <property type="entry name" value="CUTICLE COLLAGEN DPY-2"/>
    <property type="match status" value="1"/>
</dbReference>
<dbReference type="PANTHER" id="PTHR24637">
    <property type="entry name" value="COLLAGEN"/>
    <property type="match status" value="1"/>
</dbReference>
<evidence type="ECO:0000256" key="1">
    <source>
        <dbReference type="ARBA" id="ARBA00022729"/>
    </source>
</evidence>
<dbReference type="InterPro" id="IPR011489">
    <property type="entry name" value="EMI_domain"/>
</dbReference>
<keyword evidence="1" id="KW-0732">Signal</keyword>
<dbReference type="GO" id="GO:0005581">
    <property type="term" value="C:collagen trimer"/>
    <property type="evidence" value="ECO:0007669"/>
    <property type="project" value="UniProtKB-KW"/>
</dbReference>
<keyword evidence="3" id="KW-0175">Coiled coil</keyword>
<feature type="compositionally biased region" description="Low complexity" evidence="4">
    <location>
        <begin position="133"/>
        <end position="164"/>
    </location>
</feature>
<name>A0A087UPF8_STEMI</name>
<dbReference type="EMBL" id="KK120873">
    <property type="protein sequence ID" value="KFM79247.1"/>
    <property type="molecule type" value="Genomic_DNA"/>
</dbReference>
<reference evidence="6 7" key="1">
    <citation type="submission" date="2013-11" db="EMBL/GenBank/DDBJ databases">
        <title>Genome sequencing of Stegodyphus mimosarum.</title>
        <authorList>
            <person name="Bechsgaard J."/>
        </authorList>
    </citation>
    <scope>NUCLEOTIDE SEQUENCE [LARGE SCALE GENOMIC DNA]</scope>
</reference>
<feature type="coiled-coil region" evidence="3">
    <location>
        <begin position="224"/>
        <end position="258"/>
    </location>
</feature>
<feature type="non-terminal residue" evidence="6">
    <location>
        <position position="285"/>
    </location>
</feature>
<dbReference type="Pfam" id="PF01391">
    <property type="entry name" value="Collagen"/>
    <property type="match status" value="1"/>
</dbReference>